<reference evidence="10" key="1">
    <citation type="submission" date="2016-10" db="EMBL/GenBank/DDBJ databases">
        <authorList>
            <person name="Benchimol M."/>
            <person name="Almeida L.G."/>
            <person name="Vasconcelos A.T."/>
            <person name="Perreira-Neves A."/>
            <person name="Rosa I.A."/>
            <person name="Tasca T."/>
            <person name="Bogo M.R."/>
            <person name="de Souza W."/>
        </authorList>
    </citation>
    <scope>NUCLEOTIDE SEQUENCE [LARGE SCALE GENOMIC DNA]</scope>
    <source>
        <strain evidence="10">K</strain>
    </source>
</reference>
<dbReference type="GeneID" id="94843815"/>
<keyword evidence="5" id="KW-0029">Amino-acid transport</keyword>
<dbReference type="PANTHER" id="PTHR22950">
    <property type="entry name" value="AMINO ACID TRANSPORTER"/>
    <property type="match status" value="1"/>
</dbReference>
<dbReference type="EMBL" id="MLAK01000978">
    <property type="protein sequence ID" value="OHS99976.1"/>
    <property type="molecule type" value="Genomic_DNA"/>
</dbReference>
<evidence type="ECO:0000256" key="1">
    <source>
        <dbReference type="ARBA" id="ARBA00004141"/>
    </source>
</evidence>
<keyword evidence="6 8" id="KW-1133">Transmembrane helix</keyword>
<evidence type="ECO:0000313" key="10">
    <source>
        <dbReference type="EMBL" id="OHS99976.1"/>
    </source>
</evidence>
<comment type="subcellular location">
    <subcellularLocation>
        <location evidence="1">Membrane</location>
        <topology evidence="1">Multi-pass membrane protein</topology>
    </subcellularLocation>
</comment>
<evidence type="ECO:0000256" key="3">
    <source>
        <dbReference type="ARBA" id="ARBA00022448"/>
    </source>
</evidence>
<dbReference type="OrthoDB" id="28208at2759"/>
<feature type="domain" description="Amino acid transporter transmembrane" evidence="9">
    <location>
        <begin position="29"/>
        <end position="410"/>
    </location>
</feature>
<proteinExistence type="inferred from homology"/>
<feature type="transmembrane region" description="Helical" evidence="8">
    <location>
        <begin position="168"/>
        <end position="192"/>
    </location>
</feature>
<keyword evidence="4 8" id="KW-0812">Transmembrane</keyword>
<feature type="transmembrane region" description="Helical" evidence="8">
    <location>
        <begin position="289"/>
        <end position="314"/>
    </location>
</feature>
<dbReference type="PANTHER" id="PTHR22950:SF458">
    <property type="entry name" value="SODIUM-COUPLED NEUTRAL AMINO ACID TRANSPORTER 11-RELATED"/>
    <property type="match status" value="1"/>
</dbReference>
<evidence type="ECO:0000256" key="4">
    <source>
        <dbReference type="ARBA" id="ARBA00022692"/>
    </source>
</evidence>
<evidence type="ECO:0000259" key="9">
    <source>
        <dbReference type="Pfam" id="PF01490"/>
    </source>
</evidence>
<dbReference type="GO" id="GO:0015179">
    <property type="term" value="F:L-amino acid transmembrane transporter activity"/>
    <property type="evidence" value="ECO:0007669"/>
    <property type="project" value="TreeGrafter"/>
</dbReference>
<gene>
    <name evidence="10" type="ORF">TRFO_33501</name>
</gene>
<keyword evidence="7 8" id="KW-0472">Membrane</keyword>
<evidence type="ECO:0000256" key="8">
    <source>
        <dbReference type="SAM" id="Phobius"/>
    </source>
</evidence>
<feature type="transmembrane region" description="Helical" evidence="8">
    <location>
        <begin position="334"/>
        <end position="353"/>
    </location>
</feature>
<dbReference type="VEuPathDB" id="TrichDB:TRFO_33501"/>
<dbReference type="AlphaFoldDB" id="A0A1J4JLJ0"/>
<feature type="transmembrane region" description="Helical" evidence="8">
    <location>
        <begin position="359"/>
        <end position="379"/>
    </location>
</feature>
<evidence type="ECO:0000256" key="2">
    <source>
        <dbReference type="ARBA" id="ARBA00008066"/>
    </source>
</evidence>
<feature type="transmembrane region" description="Helical" evidence="8">
    <location>
        <begin position="212"/>
        <end position="234"/>
    </location>
</feature>
<dbReference type="GO" id="GO:0016020">
    <property type="term" value="C:membrane"/>
    <property type="evidence" value="ECO:0007669"/>
    <property type="project" value="UniProtKB-SubCell"/>
</dbReference>
<comment type="caution">
    <text evidence="10">The sequence shown here is derived from an EMBL/GenBank/DDBJ whole genome shotgun (WGS) entry which is preliminary data.</text>
</comment>
<comment type="similarity">
    <text evidence="2">Belongs to the amino acid/polyamine transporter 2 family.</text>
</comment>
<dbReference type="RefSeq" id="XP_068353113.1">
    <property type="nucleotide sequence ID" value="XM_068509111.1"/>
</dbReference>
<feature type="transmembrane region" description="Helical" evidence="8">
    <location>
        <begin position="99"/>
        <end position="121"/>
    </location>
</feature>
<dbReference type="Proteomes" id="UP000179807">
    <property type="component" value="Unassembled WGS sequence"/>
</dbReference>
<evidence type="ECO:0000256" key="7">
    <source>
        <dbReference type="ARBA" id="ARBA00023136"/>
    </source>
</evidence>
<evidence type="ECO:0000256" key="6">
    <source>
        <dbReference type="ARBA" id="ARBA00022989"/>
    </source>
</evidence>
<name>A0A1J4JLJ0_9EUKA</name>
<sequence length="422" mass="46157">MDSINTIDSTPLTTDPYEIRDHNYVSSFGTVMNLLNSILGAGVLSISNSFTFCGLIPSIFIMTVVAGLSYVSAAIVVRLQMETHVESLDALSKLTTGRVGSVILSISSMIFCYSCMIAYLIMGTDFLISWLDAAGLKITGFWDRALVAFLFSVCIPVAMSVPKKMKILSYISTSAIESLAFFTIVMIVEGIIRLPRDGFSPTVETYQLNFGIFNALAIYSLSFALAVVIIPIIIHSKPDLTSRYRIAGTAFFFSYVIVMIPGAIGYLIFGQEVEQIILLSFDKHDTLFIIVKAAYFIVLSASYPVLGLTVLTTVSRAVFKIDDPAELPWGKRSIALFLENLFPVLVAMFLPNVRFAMSIGGSLGGGLSNFVFPPIFSIVLSKKRWFHWTNILCMLMSTFGIVASAIATYESVLDAIAGFKGN</sequence>
<dbReference type="Pfam" id="PF01490">
    <property type="entry name" value="Aa_trans"/>
    <property type="match status" value="1"/>
</dbReference>
<dbReference type="InterPro" id="IPR013057">
    <property type="entry name" value="AA_transpt_TM"/>
</dbReference>
<feature type="transmembrane region" description="Helical" evidence="8">
    <location>
        <begin position="391"/>
        <end position="409"/>
    </location>
</feature>
<keyword evidence="11" id="KW-1185">Reference proteome</keyword>
<keyword evidence="3" id="KW-0813">Transport</keyword>
<feature type="transmembrane region" description="Helical" evidence="8">
    <location>
        <begin position="141"/>
        <end position="161"/>
    </location>
</feature>
<evidence type="ECO:0000313" key="11">
    <source>
        <dbReference type="Proteomes" id="UP000179807"/>
    </source>
</evidence>
<evidence type="ECO:0000256" key="5">
    <source>
        <dbReference type="ARBA" id="ARBA00022970"/>
    </source>
</evidence>
<protein>
    <submittedName>
        <fullName evidence="10">Transmembrane amino acid transporter protein</fullName>
    </submittedName>
</protein>
<accession>A0A1J4JLJ0</accession>
<organism evidence="10 11">
    <name type="scientific">Tritrichomonas foetus</name>
    <dbReference type="NCBI Taxonomy" id="1144522"/>
    <lineage>
        <taxon>Eukaryota</taxon>
        <taxon>Metamonada</taxon>
        <taxon>Parabasalia</taxon>
        <taxon>Tritrichomonadida</taxon>
        <taxon>Tritrichomonadidae</taxon>
        <taxon>Tritrichomonas</taxon>
    </lineage>
</organism>
<feature type="transmembrane region" description="Helical" evidence="8">
    <location>
        <begin position="246"/>
        <end position="269"/>
    </location>
</feature>
<feature type="transmembrane region" description="Helical" evidence="8">
    <location>
        <begin position="55"/>
        <end position="79"/>
    </location>
</feature>